<evidence type="ECO:0000313" key="2">
    <source>
        <dbReference type="Proteomes" id="UP000265618"/>
    </source>
</evidence>
<reference evidence="1 2" key="1">
    <citation type="journal article" date="2018" name="PLoS ONE">
        <title>The draft genome of Kipferlia bialata reveals reductive genome evolution in fornicate parasites.</title>
        <authorList>
            <person name="Tanifuji G."/>
            <person name="Takabayashi S."/>
            <person name="Kume K."/>
            <person name="Takagi M."/>
            <person name="Nakayama T."/>
            <person name="Kamikawa R."/>
            <person name="Inagaki Y."/>
            <person name="Hashimoto T."/>
        </authorList>
    </citation>
    <scope>NUCLEOTIDE SEQUENCE [LARGE SCALE GENOMIC DNA]</scope>
    <source>
        <strain evidence="1">NY0173</strain>
    </source>
</reference>
<protein>
    <submittedName>
        <fullName evidence="1">Uncharacterized protein</fullName>
    </submittedName>
</protein>
<gene>
    <name evidence="1" type="ORF">KIPB_002377</name>
</gene>
<proteinExistence type="predicted"/>
<dbReference type="EMBL" id="BDIP01000388">
    <property type="protein sequence ID" value="GIQ81422.1"/>
    <property type="molecule type" value="Genomic_DNA"/>
</dbReference>
<keyword evidence="2" id="KW-1185">Reference proteome</keyword>
<organism evidence="1 2">
    <name type="scientific">Kipferlia bialata</name>
    <dbReference type="NCBI Taxonomy" id="797122"/>
    <lineage>
        <taxon>Eukaryota</taxon>
        <taxon>Metamonada</taxon>
        <taxon>Carpediemonas-like organisms</taxon>
        <taxon>Kipferlia</taxon>
    </lineage>
</organism>
<dbReference type="Proteomes" id="UP000265618">
    <property type="component" value="Unassembled WGS sequence"/>
</dbReference>
<dbReference type="AlphaFoldDB" id="A0A9K3CRC7"/>
<sequence>MELLLTLRNGMEMYLTILGSDVTVATPAVREDVFDKISFFPICDQEVYIQRTPLSTYPTMKDYLDMLQREDRLYHVWEIKPIPTKDVYDVLLASGRWDSKDPDDTTDYLEVLFPPSDPVTDMHQMEWTGNTIVVAGRDSKYYYLLTWEGS</sequence>
<evidence type="ECO:0000313" key="1">
    <source>
        <dbReference type="EMBL" id="GIQ81422.1"/>
    </source>
</evidence>
<name>A0A9K3CRC7_9EUKA</name>
<accession>A0A9K3CRC7</accession>
<comment type="caution">
    <text evidence="1">The sequence shown here is derived from an EMBL/GenBank/DDBJ whole genome shotgun (WGS) entry which is preliminary data.</text>
</comment>